<comment type="pathway">
    <text evidence="7">Isoprenoid biosynthesis; isopentenyl diphosphate biosynthesis via DXP pathway; isopentenyl diphosphate from 1-deoxy-D-xylulose 5-phosphate: step 5/6.</text>
</comment>
<evidence type="ECO:0000313" key="11">
    <source>
        <dbReference type="Proteomes" id="UP000183454"/>
    </source>
</evidence>
<dbReference type="GO" id="GO:0016114">
    <property type="term" value="P:terpenoid biosynthetic process"/>
    <property type="evidence" value="ECO:0007669"/>
    <property type="project" value="InterPro"/>
</dbReference>
<dbReference type="GO" id="GO:0046429">
    <property type="term" value="F:4-hydroxy-3-methylbut-2-en-1-yl diphosphate synthase activity (ferredoxin)"/>
    <property type="evidence" value="ECO:0007669"/>
    <property type="project" value="UniProtKB-UniRule"/>
</dbReference>
<feature type="binding site" evidence="7">
    <location>
        <position position="349"/>
    </location>
    <ligand>
        <name>[4Fe-4S] cluster</name>
        <dbReference type="ChEBI" id="CHEBI:49883"/>
    </ligand>
</feature>
<dbReference type="NCBIfam" id="TIGR00612">
    <property type="entry name" value="ispG_gcpE"/>
    <property type="match status" value="1"/>
</dbReference>
<dbReference type="GO" id="GO:0019288">
    <property type="term" value="P:isopentenyl diphosphate biosynthetic process, methylerythritol 4-phosphate pathway"/>
    <property type="evidence" value="ECO:0007669"/>
    <property type="project" value="UniProtKB-UniRule"/>
</dbReference>
<name>A0A1H2TAE1_9PROT</name>
<dbReference type="InterPro" id="IPR004588">
    <property type="entry name" value="IspG_bac-typ"/>
</dbReference>
<proteinExistence type="inferred from homology"/>
<sequence length="415" mass="44566">MMSQNNISSPRRRSVGVRVGTITIGGDAPVIVQSMTNTDTADEVATAVQVAQLARAGSELVRITVNTAEAAKAVPAIRARLDDMGCHVPLVGDFHFNGHKLLTAYPDCAKALAKYRINPGNVGHGRKRDEQFATLIETACKYDKPVRIGVNWGSLDPEMLARIMDENAKLAKPLDAGQVMRKALITSALESAAKAEELGLSRDHIILSCKVSGVQDLIAVYRELAAQCDYALHLGLTEAGMGSKGIVASTAALSVLLFEGIGDTIRISLTPEPGGDRAREVIVAQEILQTMGLRAFVPLVAACPGCGRTTSTYFQELAESIQAYVREQMISWREQYVGVENMTLAVMGCVVNGPGESKHANIGISLPGSGENPVAPVFVDGQKTVTLKGDNIAGEFRHIVDEYVRTKYQRKSIHV</sequence>
<feature type="binding site" evidence="7">
    <location>
        <position position="306"/>
    </location>
    <ligand>
        <name>[4Fe-4S] cluster</name>
        <dbReference type="ChEBI" id="CHEBI:49883"/>
    </ligand>
</feature>
<keyword evidence="3 7" id="KW-0560">Oxidoreductase</keyword>
<keyword evidence="1 7" id="KW-0004">4Fe-4S</keyword>
<protein>
    <recommendedName>
        <fullName evidence="7">4-hydroxy-3-methylbut-2-en-1-yl diphosphate synthase (flavodoxin)</fullName>
        <ecNumber evidence="7">1.17.7.3</ecNumber>
    </recommendedName>
    <alternativeName>
        <fullName evidence="7">1-hydroxy-2-methyl-2-(E)-butenyl 4-diphosphate synthase</fullName>
    </alternativeName>
</protein>
<keyword evidence="5 7" id="KW-0411">Iron-sulfur</keyword>
<dbReference type="NCBIfam" id="NF001540">
    <property type="entry name" value="PRK00366.1"/>
    <property type="match status" value="1"/>
</dbReference>
<dbReference type="Pfam" id="PF26540">
    <property type="entry name" value="GcpE_C"/>
    <property type="match status" value="1"/>
</dbReference>
<evidence type="ECO:0000256" key="4">
    <source>
        <dbReference type="ARBA" id="ARBA00023004"/>
    </source>
</evidence>
<dbReference type="PIRSF" id="PIRSF004640">
    <property type="entry name" value="IspG"/>
    <property type="match status" value="1"/>
</dbReference>
<dbReference type="PANTHER" id="PTHR30454:SF0">
    <property type="entry name" value="4-HYDROXY-3-METHYLBUT-2-EN-1-YL DIPHOSPHATE SYNTHASE (FERREDOXIN), CHLOROPLASTIC"/>
    <property type="match status" value="1"/>
</dbReference>
<dbReference type="FunFam" id="3.30.413.10:FF:000012">
    <property type="entry name" value="4-hydroxy-3-methylbut-2-en-1-yl diphosphate synthase (flavodoxin)"/>
    <property type="match status" value="1"/>
</dbReference>
<dbReference type="Proteomes" id="UP000183454">
    <property type="component" value="Unassembled WGS sequence"/>
</dbReference>
<reference evidence="10 11" key="1">
    <citation type="submission" date="2016-10" db="EMBL/GenBank/DDBJ databases">
        <authorList>
            <person name="de Groot N.N."/>
        </authorList>
    </citation>
    <scope>NUCLEOTIDE SEQUENCE [LARGE SCALE GENOMIC DNA]</scope>
    <source>
        <strain evidence="10 11">Nm110</strain>
    </source>
</reference>
<gene>
    <name evidence="7" type="primary">ispG</name>
    <name evidence="10" type="ORF">SAMN05421882_101047</name>
</gene>
<dbReference type="GO" id="GO:0141197">
    <property type="term" value="F:4-hydroxy-3-methylbut-2-enyl-diphosphate synthase activity (flavodoxin)"/>
    <property type="evidence" value="ECO:0007669"/>
    <property type="project" value="UniProtKB-EC"/>
</dbReference>
<evidence type="ECO:0000256" key="5">
    <source>
        <dbReference type="ARBA" id="ARBA00023014"/>
    </source>
</evidence>
<dbReference type="Gene3D" id="3.30.413.10">
    <property type="entry name" value="Sulfite Reductase Hemoprotein, domain 1"/>
    <property type="match status" value="1"/>
</dbReference>
<comment type="similarity">
    <text evidence="7">Belongs to the IspG family.</text>
</comment>
<feature type="binding site" evidence="7">
    <location>
        <position position="356"/>
    </location>
    <ligand>
        <name>[4Fe-4S] cluster</name>
        <dbReference type="ChEBI" id="CHEBI:49883"/>
    </ligand>
</feature>
<evidence type="ECO:0000256" key="2">
    <source>
        <dbReference type="ARBA" id="ARBA00022723"/>
    </source>
</evidence>
<dbReference type="GO" id="GO:0005506">
    <property type="term" value="F:iron ion binding"/>
    <property type="evidence" value="ECO:0007669"/>
    <property type="project" value="InterPro"/>
</dbReference>
<evidence type="ECO:0000256" key="1">
    <source>
        <dbReference type="ARBA" id="ARBA00022485"/>
    </source>
</evidence>
<comment type="catalytic activity">
    <reaction evidence="7">
        <text>(2E)-4-hydroxy-3-methylbut-2-enyl diphosphate + oxidized [flavodoxin] + H2O + 2 H(+) = 2-C-methyl-D-erythritol 2,4-cyclic diphosphate + reduced [flavodoxin]</text>
        <dbReference type="Rhea" id="RHEA:43604"/>
        <dbReference type="Rhea" id="RHEA-COMP:10622"/>
        <dbReference type="Rhea" id="RHEA-COMP:10623"/>
        <dbReference type="ChEBI" id="CHEBI:15377"/>
        <dbReference type="ChEBI" id="CHEBI:15378"/>
        <dbReference type="ChEBI" id="CHEBI:57618"/>
        <dbReference type="ChEBI" id="CHEBI:58210"/>
        <dbReference type="ChEBI" id="CHEBI:58483"/>
        <dbReference type="ChEBI" id="CHEBI:128753"/>
        <dbReference type="EC" id="1.17.7.3"/>
    </reaction>
</comment>
<keyword evidence="6 7" id="KW-0414">Isoprene biosynthesis</keyword>
<dbReference type="UniPathway" id="UPA00056">
    <property type="reaction ID" value="UER00096"/>
</dbReference>
<evidence type="ECO:0000256" key="3">
    <source>
        <dbReference type="ARBA" id="ARBA00023002"/>
    </source>
</evidence>
<accession>A0A1H2TAE1</accession>
<feature type="domain" description="IspG C-terminal" evidence="9">
    <location>
        <begin position="300"/>
        <end position="401"/>
    </location>
</feature>
<dbReference type="EMBL" id="FNNH01000010">
    <property type="protein sequence ID" value="SDW40808.1"/>
    <property type="molecule type" value="Genomic_DNA"/>
</dbReference>
<evidence type="ECO:0000259" key="8">
    <source>
        <dbReference type="Pfam" id="PF04551"/>
    </source>
</evidence>
<dbReference type="AlphaFoldDB" id="A0A1H2TAE1"/>
<keyword evidence="4 7" id="KW-0408">Iron</keyword>
<organism evidence="10 11">
    <name type="scientific">Nitrosomonas communis</name>
    <dbReference type="NCBI Taxonomy" id="44574"/>
    <lineage>
        <taxon>Bacteria</taxon>
        <taxon>Pseudomonadati</taxon>
        <taxon>Pseudomonadota</taxon>
        <taxon>Betaproteobacteria</taxon>
        <taxon>Nitrosomonadales</taxon>
        <taxon>Nitrosomonadaceae</taxon>
        <taxon>Nitrosomonas</taxon>
    </lineage>
</organism>
<evidence type="ECO:0000259" key="9">
    <source>
        <dbReference type="Pfam" id="PF26540"/>
    </source>
</evidence>
<comment type="cofactor">
    <cofactor evidence="7">
        <name>[4Fe-4S] cluster</name>
        <dbReference type="ChEBI" id="CHEBI:49883"/>
    </cofactor>
    <text evidence="7">Binds 1 [4Fe-4S] cluster.</text>
</comment>
<dbReference type="PANTHER" id="PTHR30454">
    <property type="entry name" value="4-HYDROXY-3-METHYLBUT-2-EN-1-YL DIPHOSPHATE SYNTHASE"/>
    <property type="match status" value="1"/>
</dbReference>
<dbReference type="InterPro" id="IPR016425">
    <property type="entry name" value="IspG_bac"/>
</dbReference>
<dbReference type="InterPro" id="IPR058579">
    <property type="entry name" value="IspG_C"/>
</dbReference>
<dbReference type="InterPro" id="IPR045854">
    <property type="entry name" value="NO2/SO3_Rdtase_4Fe4S_sf"/>
</dbReference>
<evidence type="ECO:0000256" key="7">
    <source>
        <dbReference type="HAMAP-Rule" id="MF_00159"/>
    </source>
</evidence>
<dbReference type="EC" id="1.17.7.3" evidence="7"/>
<dbReference type="GO" id="GO:0051539">
    <property type="term" value="F:4 iron, 4 sulfur cluster binding"/>
    <property type="evidence" value="ECO:0007669"/>
    <property type="project" value="UniProtKB-UniRule"/>
</dbReference>
<dbReference type="Gene3D" id="3.20.20.20">
    <property type="entry name" value="Dihydropteroate synthase-like"/>
    <property type="match status" value="1"/>
</dbReference>
<dbReference type="InterPro" id="IPR058578">
    <property type="entry name" value="IspG_TIM"/>
</dbReference>
<keyword evidence="2 7" id="KW-0479">Metal-binding</keyword>
<dbReference type="HAMAP" id="MF_00159">
    <property type="entry name" value="IspG"/>
    <property type="match status" value="1"/>
</dbReference>
<comment type="function">
    <text evidence="7">Converts 2C-methyl-D-erythritol 2,4-cyclodiphosphate (ME-2,4cPP) into 1-hydroxy-2-methyl-2-(E)-butenyl 4-diphosphate.</text>
</comment>
<evidence type="ECO:0000313" key="10">
    <source>
        <dbReference type="EMBL" id="SDW40808.1"/>
    </source>
</evidence>
<evidence type="ECO:0000256" key="6">
    <source>
        <dbReference type="ARBA" id="ARBA00023229"/>
    </source>
</evidence>
<feature type="domain" description="IspG TIM-barrel" evidence="8">
    <location>
        <begin position="17"/>
        <end position="284"/>
    </location>
</feature>
<feature type="binding site" evidence="7">
    <location>
        <position position="303"/>
    </location>
    <ligand>
        <name>[4Fe-4S] cluster</name>
        <dbReference type="ChEBI" id="CHEBI:49883"/>
    </ligand>
</feature>
<dbReference type="InterPro" id="IPR011005">
    <property type="entry name" value="Dihydropteroate_synth-like_sf"/>
</dbReference>
<dbReference type="Pfam" id="PF04551">
    <property type="entry name" value="GcpE"/>
    <property type="match status" value="1"/>
</dbReference>